<organism evidence="1 2">
    <name type="scientific">Aureimonas phyllosphaerae</name>
    <dbReference type="NCBI Taxonomy" id="1166078"/>
    <lineage>
        <taxon>Bacteria</taxon>
        <taxon>Pseudomonadati</taxon>
        <taxon>Pseudomonadota</taxon>
        <taxon>Alphaproteobacteria</taxon>
        <taxon>Hyphomicrobiales</taxon>
        <taxon>Aurantimonadaceae</taxon>
        <taxon>Aureimonas</taxon>
    </lineage>
</organism>
<sequence length="225" mass="24732">MPDFSHPSTGDQTAAPEQETAISRLTGAGVRIATGSFAKSPITHYRPRLAQPVQFTNLGVDVRMAEVDNPYYSRAHKDEAEDPTNPRKIAAARNSNESPLVRLEMIGSLDPRQARAGHLFRQVYERMMAGQASPSFIQERVDGGSAPDAFTEGRARASRQLRIISEAMTEADYNVVRFVCGEGRSLRELDRVLEVRKGTSKGRLLAALDRLADVLGLGKPKQRDG</sequence>
<dbReference type="OrthoDB" id="8451613at2"/>
<comment type="caution">
    <text evidence="1">The sequence shown here is derived from an EMBL/GenBank/DDBJ whole genome shotgun (WGS) entry which is preliminary data.</text>
</comment>
<keyword evidence="2" id="KW-1185">Reference proteome</keyword>
<dbReference type="Proteomes" id="UP000531216">
    <property type="component" value="Unassembled WGS sequence"/>
</dbReference>
<proteinExistence type="predicted"/>
<dbReference type="EMBL" id="JACIDO010000011">
    <property type="protein sequence ID" value="MBB3937689.1"/>
    <property type="molecule type" value="Genomic_DNA"/>
</dbReference>
<accession>A0A7W6BX59</accession>
<dbReference type="AlphaFoldDB" id="A0A7W6BX59"/>
<gene>
    <name evidence="1" type="ORF">GGR05_003857</name>
</gene>
<dbReference type="RefSeq" id="WP_090964649.1">
    <property type="nucleotide sequence ID" value="NZ_FOOA01000014.1"/>
</dbReference>
<evidence type="ECO:0000313" key="2">
    <source>
        <dbReference type="Proteomes" id="UP000531216"/>
    </source>
</evidence>
<protein>
    <submittedName>
        <fullName evidence="1">Uncharacterized protein</fullName>
    </submittedName>
</protein>
<evidence type="ECO:0000313" key="1">
    <source>
        <dbReference type="EMBL" id="MBB3937689.1"/>
    </source>
</evidence>
<name>A0A7W6BX59_9HYPH</name>
<reference evidence="1 2" key="1">
    <citation type="submission" date="2020-08" db="EMBL/GenBank/DDBJ databases">
        <title>Genomic Encyclopedia of Type Strains, Phase IV (KMG-IV): sequencing the most valuable type-strain genomes for metagenomic binning, comparative biology and taxonomic classification.</title>
        <authorList>
            <person name="Goeker M."/>
        </authorList>
    </citation>
    <scope>NUCLEOTIDE SEQUENCE [LARGE SCALE GENOMIC DNA]</scope>
    <source>
        <strain evidence="1 2">DSM 25024</strain>
    </source>
</reference>